<dbReference type="GO" id="GO:0008962">
    <property type="term" value="F:phosphatidylglycerophosphatase activity"/>
    <property type="evidence" value="ECO:0007669"/>
    <property type="project" value="InterPro"/>
</dbReference>
<sequence length="218" mass="23687">MNLNLSASLNIFKLLAKPSLCLPHATVSTFADLPIPLSKAFPARPHNQGGQVDIKAVVLDKDDCFAYPEDNQVYGQYQEHFEALRAAYPGRRLLIVSNTAGAASYDRDGSMATAVEKATGVTVLSHRVKKPGCGDEIMAYFRNHPETGVTSPSHIAIVGDRLATDMMLANMMGSWGVWVKDGVVPHEKKSIFSRVERSVAPYLVSRGCAAPEPSNPFE</sequence>
<dbReference type="AlphaFoldDB" id="A0AAV9HMG5"/>
<gene>
    <name evidence="1" type="ORF">QBC42DRAFT_85275</name>
</gene>
<dbReference type="InterPro" id="IPR010021">
    <property type="entry name" value="PGPP1/Gep4"/>
</dbReference>
<dbReference type="GO" id="GO:0032049">
    <property type="term" value="P:cardiolipin biosynthetic process"/>
    <property type="evidence" value="ECO:0007669"/>
    <property type="project" value="TreeGrafter"/>
</dbReference>
<dbReference type="PANTHER" id="PTHR19288:SF25">
    <property type="entry name" value="PHOSPHATIDYLGLYCEROPHOSPHATASE GEP4, MITOCHONDRIAL"/>
    <property type="match status" value="1"/>
</dbReference>
<dbReference type="Proteomes" id="UP001321749">
    <property type="component" value="Unassembled WGS sequence"/>
</dbReference>
<dbReference type="EMBL" id="MU864979">
    <property type="protein sequence ID" value="KAK4461995.1"/>
    <property type="molecule type" value="Genomic_DNA"/>
</dbReference>
<dbReference type="InterPro" id="IPR036412">
    <property type="entry name" value="HAD-like_sf"/>
</dbReference>
<evidence type="ECO:0000313" key="2">
    <source>
        <dbReference type="Proteomes" id="UP001321749"/>
    </source>
</evidence>
<dbReference type="PANTHER" id="PTHR19288">
    <property type="entry name" value="4-NITROPHENYLPHOSPHATASE-RELATED"/>
    <property type="match status" value="1"/>
</dbReference>
<dbReference type="InterPro" id="IPR027706">
    <property type="entry name" value="PGP_Pase"/>
</dbReference>
<protein>
    <submittedName>
        <fullName evidence="1">Mitochondrial PGP phosphatase</fullName>
    </submittedName>
</protein>
<dbReference type="SUPFAM" id="SSF56784">
    <property type="entry name" value="HAD-like"/>
    <property type="match status" value="1"/>
</dbReference>
<keyword evidence="2" id="KW-1185">Reference proteome</keyword>
<reference evidence="1" key="2">
    <citation type="submission" date="2023-06" db="EMBL/GenBank/DDBJ databases">
        <authorList>
            <consortium name="Lawrence Berkeley National Laboratory"/>
            <person name="Mondo S.J."/>
            <person name="Hensen N."/>
            <person name="Bonometti L."/>
            <person name="Westerberg I."/>
            <person name="Brannstrom I.O."/>
            <person name="Guillou S."/>
            <person name="Cros-Aarteil S."/>
            <person name="Calhoun S."/>
            <person name="Haridas S."/>
            <person name="Kuo A."/>
            <person name="Pangilinan J."/>
            <person name="Riley R."/>
            <person name="Labutti K."/>
            <person name="Andreopoulos B."/>
            <person name="Lipzen A."/>
            <person name="Chen C."/>
            <person name="Yanf M."/>
            <person name="Daum C."/>
            <person name="Ng V."/>
            <person name="Clum A."/>
            <person name="Steindorff A."/>
            <person name="Ohm R."/>
            <person name="Martin F."/>
            <person name="Silar P."/>
            <person name="Natvig D."/>
            <person name="Lalanne C."/>
            <person name="Gautier V."/>
            <person name="Ament-Velasquez S.L."/>
            <person name="Kruys A."/>
            <person name="Hutchinson M.I."/>
            <person name="Powell A.J."/>
            <person name="Barry K."/>
            <person name="Miller A.N."/>
            <person name="Grigoriev I.V."/>
            <person name="Debuchy R."/>
            <person name="Gladieux P."/>
            <person name="Thoren M.H."/>
            <person name="Johannesson H."/>
        </authorList>
    </citation>
    <scope>NUCLEOTIDE SEQUENCE</scope>
    <source>
        <strain evidence="1">PSN324</strain>
    </source>
</reference>
<name>A0AAV9HMG5_9PEZI</name>
<dbReference type="InterPro" id="IPR023214">
    <property type="entry name" value="HAD_sf"/>
</dbReference>
<accession>A0AAV9HMG5</accession>
<organism evidence="1 2">
    <name type="scientific">Cladorrhinum samala</name>
    <dbReference type="NCBI Taxonomy" id="585594"/>
    <lineage>
        <taxon>Eukaryota</taxon>
        <taxon>Fungi</taxon>
        <taxon>Dikarya</taxon>
        <taxon>Ascomycota</taxon>
        <taxon>Pezizomycotina</taxon>
        <taxon>Sordariomycetes</taxon>
        <taxon>Sordariomycetidae</taxon>
        <taxon>Sordariales</taxon>
        <taxon>Podosporaceae</taxon>
        <taxon>Cladorrhinum</taxon>
    </lineage>
</organism>
<dbReference type="GO" id="GO:0005739">
    <property type="term" value="C:mitochondrion"/>
    <property type="evidence" value="ECO:0007669"/>
    <property type="project" value="TreeGrafter"/>
</dbReference>
<dbReference type="FunFam" id="3.40.50.1000:FF:000165">
    <property type="entry name" value="HAD superfamily phosphatase"/>
    <property type="match status" value="1"/>
</dbReference>
<dbReference type="NCBIfam" id="TIGR01668">
    <property type="entry name" value="YqeG_hyp_ppase"/>
    <property type="match status" value="1"/>
</dbReference>
<comment type="caution">
    <text evidence="1">The sequence shown here is derived from an EMBL/GenBank/DDBJ whole genome shotgun (WGS) entry which is preliminary data.</text>
</comment>
<evidence type="ECO:0000313" key="1">
    <source>
        <dbReference type="EMBL" id="KAK4461995.1"/>
    </source>
</evidence>
<dbReference type="Gene3D" id="3.40.50.1000">
    <property type="entry name" value="HAD superfamily/HAD-like"/>
    <property type="match status" value="1"/>
</dbReference>
<dbReference type="Pfam" id="PF09419">
    <property type="entry name" value="PGP_phosphatase"/>
    <property type="match status" value="1"/>
</dbReference>
<reference evidence="1" key="1">
    <citation type="journal article" date="2023" name="Mol. Phylogenet. Evol.">
        <title>Genome-scale phylogeny and comparative genomics of the fungal order Sordariales.</title>
        <authorList>
            <person name="Hensen N."/>
            <person name="Bonometti L."/>
            <person name="Westerberg I."/>
            <person name="Brannstrom I.O."/>
            <person name="Guillou S."/>
            <person name="Cros-Aarteil S."/>
            <person name="Calhoun S."/>
            <person name="Haridas S."/>
            <person name="Kuo A."/>
            <person name="Mondo S."/>
            <person name="Pangilinan J."/>
            <person name="Riley R."/>
            <person name="LaButti K."/>
            <person name="Andreopoulos B."/>
            <person name="Lipzen A."/>
            <person name="Chen C."/>
            <person name="Yan M."/>
            <person name="Daum C."/>
            <person name="Ng V."/>
            <person name="Clum A."/>
            <person name="Steindorff A."/>
            <person name="Ohm R.A."/>
            <person name="Martin F."/>
            <person name="Silar P."/>
            <person name="Natvig D.O."/>
            <person name="Lalanne C."/>
            <person name="Gautier V."/>
            <person name="Ament-Velasquez S.L."/>
            <person name="Kruys A."/>
            <person name="Hutchinson M.I."/>
            <person name="Powell A.J."/>
            <person name="Barry K."/>
            <person name="Miller A.N."/>
            <person name="Grigoriev I.V."/>
            <person name="Debuchy R."/>
            <person name="Gladieux P."/>
            <person name="Hiltunen Thoren M."/>
            <person name="Johannesson H."/>
        </authorList>
    </citation>
    <scope>NUCLEOTIDE SEQUENCE</scope>
    <source>
        <strain evidence="1">PSN324</strain>
    </source>
</reference>
<proteinExistence type="predicted"/>